<evidence type="ECO:0000313" key="1">
    <source>
        <dbReference type="EMBL" id="SDQ40079.1"/>
    </source>
</evidence>
<reference evidence="2" key="1">
    <citation type="submission" date="2016-10" db="EMBL/GenBank/DDBJ databases">
        <authorList>
            <person name="Varghese N."/>
            <person name="Submissions S."/>
        </authorList>
    </citation>
    <scope>NUCLEOTIDE SEQUENCE [LARGE SCALE GENOMIC DNA]</scope>
    <source>
        <strain evidence="2">DSM 24767</strain>
    </source>
</reference>
<dbReference type="STRING" id="1095778.SAMN04489842_0723"/>
<accession>A0A1H1AK83</accession>
<dbReference type="EMBL" id="FNLC01000001">
    <property type="protein sequence ID" value="SDQ40079.1"/>
    <property type="molecule type" value="Genomic_DNA"/>
</dbReference>
<evidence type="ECO:0000313" key="2">
    <source>
        <dbReference type="Proteomes" id="UP000198848"/>
    </source>
</evidence>
<dbReference type="AlphaFoldDB" id="A0A1H1AK83"/>
<keyword evidence="2" id="KW-1185">Reference proteome</keyword>
<protein>
    <submittedName>
        <fullName evidence="1">Uncharacterized protein</fullName>
    </submittedName>
</protein>
<dbReference type="RefSeq" id="WP_170830955.1">
    <property type="nucleotide sequence ID" value="NZ_FNLC01000001.1"/>
</dbReference>
<gene>
    <name evidence="1" type="ORF">SAMN04489842_0723</name>
</gene>
<sequence length="48" mass="5744">MAPRSRLAEAEQLLREVNEWTEEEIEALPKLYQKKAREYRQLSQPGEE</sequence>
<dbReference type="OrthoDB" id="346312at2157"/>
<proteinExistence type="predicted"/>
<dbReference type="Proteomes" id="UP000198848">
    <property type="component" value="Unassembled WGS sequence"/>
</dbReference>
<organism evidence="1 2">
    <name type="scientific">Natronobacterium texcoconense</name>
    <dbReference type="NCBI Taxonomy" id="1095778"/>
    <lineage>
        <taxon>Archaea</taxon>
        <taxon>Methanobacteriati</taxon>
        <taxon>Methanobacteriota</taxon>
        <taxon>Stenosarchaea group</taxon>
        <taxon>Halobacteria</taxon>
        <taxon>Halobacteriales</taxon>
        <taxon>Natrialbaceae</taxon>
        <taxon>Natronobacterium</taxon>
    </lineage>
</organism>
<name>A0A1H1AK83_NATTX</name>